<feature type="domain" description="Major facilitator superfamily (MFS) profile" evidence="6">
    <location>
        <begin position="1"/>
        <end position="441"/>
    </location>
</feature>
<evidence type="ECO:0000259" key="6">
    <source>
        <dbReference type="PROSITE" id="PS50850"/>
    </source>
</evidence>
<feature type="transmembrane region" description="Helical" evidence="5">
    <location>
        <begin position="50"/>
        <end position="72"/>
    </location>
</feature>
<dbReference type="SUPFAM" id="SSF103473">
    <property type="entry name" value="MFS general substrate transporter"/>
    <property type="match status" value="1"/>
</dbReference>
<name>A0A0L7LC11_OPEBR</name>
<dbReference type="PROSITE" id="PS50850">
    <property type="entry name" value="MFS"/>
    <property type="match status" value="1"/>
</dbReference>
<evidence type="ECO:0000256" key="1">
    <source>
        <dbReference type="ARBA" id="ARBA00004141"/>
    </source>
</evidence>
<evidence type="ECO:0000256" key="2">
    <source>
        <dbReference type="ARBA" id="ARBA00022692"/>
    </source>
</evidence>
<dbReference type="InterPro" id="IPR005828">
    <property type="entry name" value="MFS_sugar_transport-like"/>
</dbReference>
<dbReference type="PANTHER" id="PTHR48021">
    <property type="match status" value="1"/>
</dbReference>
<dbReference type="GO" id="GO:0022857">
    <property type="term" value="F:transmembrane transporter activity"/>
    <property type="evidence" value="ECO:0007669"/>
    <property type="project" value="InterPro"/>
</dbReference>
<dbReference type="InterPro" id="IPR020846">
    <property type="entry name" value="MFS_dom"/>
</dbReference>
<evidence type="ECO:0000256" key="3">
    <source>
        <dbReference type="ARBA" id="ARBA00022989"/>
    </source>
</evidence>
<feature type="transmembrane region" description="Helical" evidence="5">
    <location>
        <begin position="317"/>
        <end position="339"/>
    </location>
</feature>
<keyword evidence="3 5" id="KW-1133">Transmembrane helix</keyword>
<organism evidence="7 8">
    <name type="scientific">Operophtera brumata</name>
    <name type="common">Winter moth</name>
    <name type="synonym">Phalaena brumata</name>
    <dbReference type="NCBI Taxonomy" id="104452"/>
    <lineage>
        <taxon>Eukaryota</taxon>
        <taxon>Metazoa</taxon>
        <taxon>Ecdysozoa</taxon>
        <taxon>Arthropoda</taxon>
        <taxon>Hexapoda</taxon>
        <taxon>Insecta</taxon>
        <taxon>Pterygota</taxon>
        <taxon>Neoptera</taxon>
        <taxon>Endopterygota</taxon>
        <taxon>Lepidoptera</taxon>
        <taxon>Glossata</taxon>
        <taxon>Ditrysia</taxon>
        <taxon>Geometroidea</taxon>
        <taxon>Geometridae</taxon>
        <taxon>Larentiinae</taxon>
        <taxon>Operophtera</taxon>
    </lineage>
</organism>
<feature type="transmembrane region" description="Helical" evidence="5">
    <location>
        <begin position="388"/>
        <end position="413"/>
    </location>
</feature>
<feature type="transmembrane region" description="Helical" evidence="5">
    <location>
        <begin position="351"/>
        <end position="376"/>
    </location>
</feature>
<evidence type="ECO:0000313" key="7">
    <source>
        <dbReference type="EMBL" id="KOB72935.1"/>
    </source>
</evidence>
<accession>A0A0L7LC11</accession>
<protein>
    <submittedName>
        <fullName evidence="7">Sugar transporter</fullName>
    </submittedName>
</protein>
<feature type="transmembrane region" description="Helical" evidence="5">
    <location>
        <begin position="248"/>
        <end position="275"/>
    </location>
</feature>
<dbReference type="Gene3D" id="1.20.1250.20">
    <property type="entry name" value="MFS general substrate transporter like domains"/>
    <property type="match status" value="1"/>
</dbReference>
<keyword evidence="4 5" id="KW-0472">Membrane</keyword>
<reference evidence="7 8" key="1">
    <citation type="journal article" date="2015" name="Genome Biol. Evol.">
        <title>The genome of winter moth (Operophtera brumata) provides a genomic perspective on sexual dimorphism and phenology.</title>
        <authorList>
            <person name="Derks M.F."/>
            <person name="Smit S."/>
            <person name="Salis L."/>
            <person name="Schijlen E."/>
            <person name="Bossers A."/>
            <person name="Mateman C."/>
            <person name="Pijl A.S."/>
            <person name="de Ridder D."/>
            <person name="Groenen M.A."/>
            <person name="Visser M.E."/>
            <person name="Megens H.J."/>
        </authorList>
    </citation>
    <scope>NUCLEOTIDE SEQUENCE [LARGE SCALE GENOMIC DNA]</scope>
    <source>
        <strain evidence="7">WM2013NL</strain>
        <tissue evidence="7">Head and thorax</tissue>
    </source>
</reference>
<keyword evidence="7" id="KW-0813">Transport</keyword>
<dbReference type="EMBL" id="JTDY01001770">
    <property type="protein sequence ID" value="KOB72935.1"/>
    <property type="molecule type" value="Genomic_DNA"/>
</dbReference>
<comment type="subcellular location">
    <subcellularLocation>
        <location evidence="1">Membrane</location>
        <topology evidence="1">Multi-pass membrane protein</topology>
    </subcellularLocation>
</comment>
<evidence type="ECO:0000256" key="4">
    <source>
        <dbReference type="ARBA" id="ARBA00023136"/>
    </source>
</evidence>
<evidence type="ECO:0000256" key="5">
    <source>
        <dbReference type="SAM" id="Phobius"/>
    </source>
</evidence>
<proteinExistence type="predicted"/>
<dbReference type="PANTHER" id="PTHR48021:SF68">
    <property type="entry name" value="MAJOR FACILITATOR SUPERFAMILY (MFS) PROFILE DOMAIN-CONTAINING PROTEIN"/>
    <property type="match status" value="1"/>
</dbReference>
<feature type="transmembrane region" description="Helical" evidence="5">
    <location>
        <begin position="287"/>
        <end position="310"/>
    </location>
</feature>
<dbReference type="Proteomes" id="UP000037510">
    <property type="component" value="Unassembled WGS sequence"/>
</dbReference>
<sequence length="473" mass="52683">MTISTFARQLFVAGSPQLAALSVGAAVSFPSVLLQQFSSNDSSIHLELDTASWIGSIHGLAGIPSIMMPAIMQWKGRKFAFISACLVSIIGWVLAYAANNSLTVLISESFHGLGNNSLLAVSLLSISEMVSPKFRSVSMVSFHVVQSFGMALVAILGRYLHWKTVSWIMCLPVLVALLMGLMWPESPSWLAYKGRFEKCEQAFVWLRGTDEFSKKELHELISSQKENMKLDKNHTSGFKLQTLLRRDFYLPSLHMFVLLCLTYWSGVLVILIYSVEMIQRATRNENAAFFGSILMNSIMFVCVGTSAVLIKRFSNKSVLLLSIICTVVSLLCFSVVNYIQSIEMISKDSLVCLYLLAAYMIASSLGVLPIVFTVAAELMPVKHRGLGGALYVIFTCILHATSLKAAPYLFLYINLWGTLLLYAVNTTICGLIIWKFIPETKGRTLQEIEDYYVHGNFDTKRANNLNQEHIDID</sequence>
<keyword evidence="8" id="KW-1185">Reference proteome</keyword>
<feature type="transmembrane region" description="Helical" evidence="5">
    <location>
        <begin position="165"/>
        <end position="183"/>
    </location>
</feature>
<feature type="transmembrane region" description="Helical" evidence="5">
    <location>
        <begin position="79"/>
        <end position="98"/>
    </location>
</feature>
<dbReference type="Pfam" id="PF00083">
    <property type="entry name" value="Sugar_tr"/>
    <property type="match status" value="1"/>
</dbReference>
<dbReference type="InterPro" id="IPR050549">
    <property type="entry name" value="MFS_Trehalose_Transporter"/>
</dbReference>
<dbReference type="AlphaFoldDB" id="A0A0L7LC11"/>
<feature type="transmembrane region" description="Helical" evidence="5">
    <location>
        <begin position="419"/>
        <end position="437"/>
    </location>
</feature>
<dbReference type="GO" id="GO:0016020">
    <property type="term" value="C:membrane"/>
    <property type="evidence" value="ECO:0007669"/>
    <property type="project" value="UniProtKB-SubCell"/>
</dbReference>
<keyword evidence="2 5" id="KW-0812">Transmembrane</keyword>
<dbReference type="STRING" id="104452.A0A0L7LC11"/>
<comment type="caution">
    <text evidence="7">The sequence shown here is derived from an EMBL/GenBank/DDBJ whole genome shotgun (WGS) entry which is preliminary data.</text>
</comment>
<feature type="transmembrane region" description="Helical" evidence="5">
    <location>
        <begin position="139"/>
        <end position="159"/>
    </location>
</feature>
<evidence type="ECO:0000313" key="8">
    <source>
        <dbReference type="Proteomes" id="UP000037510"/>
    </source>
</evidence>
<dbReference type="InterPro" id="IPR036259">
    <property type="entry name" value="MFS_trans_sf"/>
</dbReference>
<keyword evidence="7" id="KW-0762">Sugar transport</keyword>
<gene>
    <name evidence="7" type="ORF">OBRU01_11584</name>
</gene>